<reference evidence="5 6" key="1">
    <citation type="submission" date="2018-10" db="EMBL/GenBank/DDBJ databases">
        <title>Histidinibacterium lentulum gen. nov., sp. nov., a marine bacterium from the culture broth of Picochlorum sp. 122.</title>
        <authorList>
            <person name="Wang G."/>
        </authorList>
    </citation>
    <scope>NUCLEOTIDE SEQUENCE [LARGE SCALE GENOMIC DNA]</scope>
    <source>
        <strain evidence="5 6">B17</strain>
    </source>
</reference>
<dbReference type="EMBL" id="RDRB01000010">
    <property type="protein sequence ID" value="ROT98113.1"/>
    <property type="molecule type" value="Genomic_DNA"/>
</dbReference>
<dbReference type="SUPFAM" id="SSF46785">
    <property type="entry name" value="Winged helix' DNA-binding domain"/>
    <property type="match status" value="1"/>
</dbReference>
<keyword evidence="2" id="KW-0238">DNA-binding</keyword>
<dbReference type="RefSeq" id="WP_123643653.1">
    <property type="nucleotide sequence ID" value="NZ_ML119090.1"/>
</dbReference>
<comment type="caution">
    <text evidence="5">The sequence shown here is derived from an EMBL/GenBank/DDBJ whole genome shotgun (WGS) entry which is preliminary data.</text>
</comment>
<dbReference type="PANTHER" id="PTHR44846:SF1">
    <property type="entry name" value="MANNOSYL-D-GLYCERATE TRANSPORT_METABOLISM SYSTEM REPRESSOR MNGR-RELATED"/>
    <property type="match status" value="1"/>
</dbReference>
<keyword evidence="6" id="KW-1185">Reference proteome</keyword>
<dbReference type="SMART" id="SM00866">
    <property type="entry name" value="UTRA"/>
    <property type="match status" value="1"/>
</dbReference>
<evidence type="ECO:0000313" key="5">
    <source>
        <dbReference type="EMBL" id="ROT98113.1"/>
    </source>
</evidence>
<dbReference type="InterPro" id="IPR036390">
    <property type="entry name" value="WH_DNA-bd_sf"/>
</dbReference>
<evidence type="ECO:0000313" key="6">
    <source>
        <dbReference type="Proteomes" id="UP000268016"/>
    </source>
</evidence>
<evidence type="ECO:0000256" key="1">
    <source>
        <dbReference type="ARBA" id="ARBA00023015"/>
    </source>
</evidence>
<dbReference type="GO" id="GO:0045892">
    <property type="term" value="P:negative regulation of DNA-templated transcription"/>
    <property type="evidence" value="ECO:0007669"/>
    <property type="project" value="TreeGrafter"/>
</dbReference>
<sequence length="250" mass="28137">MDDWKHPLDTDGPTPMWFQIAERLRNAIETGMFGPGDTLPSEAELNLQFGVSRATSRSALNDLETRGYIVRRSGRGSIVLRKRVDQPAEALSGFSEDMRRRGLRPSYRVLKVGREAATASVAEALEVRRGAKVFLSHRVLLADDEPIGLALSWLAPRLFRNQGPPTAEELETGSLYGWLQSTCGVTMGRARTYIESAAADPVQAEILEVEEGFPLLLARRNSYDTDDKPIEHVDLSFRSDRYRFQLEMRR</sequence>
<accession>A0A3N2QSC6</accession>
<dbReference type="InterPro" id="IPR028978">
    <property type="entry name" value="Chorismate_lyase_/UTRA_dom_sf"/>
</dbReference>
<proteinExistence type="predicted"/>
<dbReference type="PANTHER" id="PTHR44846">
    <property type="entry name" value="MANNOSYL-D-GLYCERATE TRANSPORT/METABOLISM SYSTEM REPRESSOR MNGR-RELATED"/>
    <property type="match status" value="1"/>
</dbReference>
<dbReference type="AlphaFoldDB" id="A0A3N2QSC6"/>
<name>A0A3N2QSC6_9RHOB</name>
<feature type="domain" description="HTH gntR-type" evidence="4">
    <location>
        <begin position="14"/>
        <end position="82"/>
    </location>
</feature>
<dbReference type="SUPFAM" id="SSF64288">
    <property type="entry name" value="Chorismate lyase-like"/>
    <property type="match status" value="1"/>
</dbReference>
<evidence type="ECO:0000256" key="2">
    <source>
        <dbReference type="ARBA" id="ARBA00023125"/>
    </source>
</evidence>
<dbReference type="InterPro" id="IPR036388">
    <property type="entry name" value="WH-like_DNA-bd_sf"/>
</dbReference>
<dbReference type="PROSITE" id="PS50949">
    <property type="entry name" value="HTH_GNTR"/>
    <property type="match status" value="1"/>
</dbReference>
<dbReference type="Proteomes" id="UP000268016">
    <property type="component" value="Unassembled WGS sequence"/>
</dbReference>
<keyword evidence="3" id="KW-0804">Transcription</keyword>
<evidence type="ECO:0000259" key="4">
    <source>
        <dbReference type="PROSITE" id="PS50949"/>
    </source>
</evidence>
<dbReference type="GO" id="GO:0003677">
    <property type="term" value="F:DNA binding"/>
    <property type="evidence" value="ECO:0007669"/>
    <property type="project" value="UniProtKB-KW"/>
</dbReference>
<keyword evidence="1" id="KW-0805">Transcription regulation</keyword>
<dbReference type="PRINTS" id="PR00035">
    <property type="entry name" value="HTHGNTR"/>
</dbReference>
<protein>
    <submittedName>
        <fullName evidence="5">GntR family transcriptional regulator</fullName>
    </submittedName>
</protein>
<dbReference type="InterPro" id="IPR050679">
    <property type="entry name" value="Bact_HTH_transcr_reg"/>
</dbReference>
<dbReference type="SMART" id="SM00345">
    <property type="entry name" value="HTH_GNTR"/>
    <property type="match status" value="1"/>
</dbReference>
<dbReference type="Gene3D" id="3.40.1410.10">
    <property type="entry name" value="Chorismate lyase-like"/>
    <property type="match status" value="1"/>
</dbReference>
<dbReference type="InterPro" id="IPR011663">
    <property type="entry name" value="UTRA"/>
</dbReference>
<dbReference type="Pfam" id="PF00392">
    <property type="entry name" value="GntR"/>
    <property type="match status" value="1"/>
</dbReference>
<dbReference type="CDD" id="cd07377">
    <property type="entry name" value="WHTH_GntR"/>
    <property type="match status" value="1"/>
</dbReference>
<dbReference type="InterPro" id="IPR000524">
    <property type="entry name" value="Tscrpt_reg_HTH_GntR"/>
</dbReference>
<organism evidence="5 6">
    <name type="scientific">Histidinibacterium lentulum</name>
    <dbReference type="NCBI Taxonomy" id="2480588"/>
    <lineage>
        <taxon>Bacteria</taxon>
        <taxon>Pseudomonadati</taxon>
        <taxon>Pseudomonadota</taxon>
        <taxon>Alphaproteobacteria</taxon>
        <taxon>Rhodobacterales</taxon>
        <taxon>Paracoccaceae</taxon>
        <taxon>Histidinibacterium</taxon>
    </lineage>
</organism>
<dbReference type="OrthoDB" id="9808698at2"/>
<gene>
    <name evidence="5" type="ORF">EAT49_17775</name>
</gene>
<dbReference type="Gene3D" id="1.10.10.10">
    <property type="entry name" value="Winged helix-like DNA-binding domain superfamily/Winged helix DNA-binding domain"/>
    <property type="match status" value="1"/>
</dbReference>
<dbReference type="GO" id="GO:0003700">
    <property type="term" value="F:DNA-binding transcription factor activity"/>
    <property type="evidence" value="ECO:0007669"/>
    <property type="project" value="InterPro"/>
</dbReference>
<dbReference type="Pfam" id="PF07702">
    <property type="entry name" value="UTRA"/>
    <property type="match status" value="1"/>
</dbReference>
<evidence type="ECO:0000256" key="3">
    <source>
        <dbReference type="ARBA" id="ARBA00023163"/>
    </source>
</evidence>